<proteinExistence type="inferred from homology"/>
<keyword evidence="2 6" id="KW-0489">Methyltransferase</keyword>
<dbReference type="Gene3D" id="2.30.130.60">
    <property type="match status" value="1"/>
</dbReference>
<dbReference type="PRINTS" id="PR02008">
    <property type="entry name" value="RCMTFAMILY"/>
</dbReference>
<dbReference type="Gene3D" id="3.40.50.150">
    <property type="entry name" value="Vaccinia Virus protein VP39"/>
    <property type="match status" value="1"/>
</dbReference>
<evidence type="ECO:0000313" key="8">
    <source>
        <dbReference type="EMBL" id="KYG75639.1"/>
    </source>
</evidence>
<evidence type="ECO:0000256" key="2">
    <source>
        <dbReference type="ARBA" id="ARBA00022603"/>
    </source>
</evidence>
<dbReference type="Gene3D" id="3.30.70.1170">
    <property type="entry name" value="Sun protein, domain 3"/>
    <property type="match status" value="1"/>
</dbReference>
<organism evidence="8 9">
    <name type="scientific">Roseivirga spongicola</name>
    <dbReference type="NCBI Taxonomy" id="333140"/>
    <lineage>
        <taxon>Bacteria</taxon>
        <taxon>Pseudomonadati</taxon>
        <taxon>Bacteroidota</taxon>
        <taxon>Cytophagia</taxon>
        <taxon>Cytophagales</taxon>
        <taxon>Roseivirgaceae</taxon>
        <taxon>Roseivirga</taxon>
    </lineage>
</organism>
<feature type="binding site" evidence="6">
    <location>
        <position position="130"/>
    </location>
    <ligand>
        <name>S-adenosyl-L-methionine</name>
        <dbReference type="ChEBI" id="CHEBI:59789"/>
    </ligand>
</feature>
<keyword evidence="1" id="KW-0963">Cytoplasm</keyword>
<dbReference type="Pfam" id="PF01189">
    <property type="entry name" value="Methyltr_RsmB-F"/>
    <property type="match status" value="1"/>
</dbReference>
<evidence type="ECO:0000256" key="4">
    <source>
        <dbReference type="ARBA" id="ARBA00022691"/>
    </source>
</evidence>
<keyword evidence="4 6" id="KW-0949">S-adenosyl-L-methionine</keyword>
<keyword evidence="5 6" id="KW-0694">RNA-binding</keyword>
<keyword evidence="3 6" id="KW-0808">Transferase</keyword>
<dbReference type="Pfam" id="PF13636">
    <property type="entry name" value="Methyltranf_PUA"/>
    <property type="match status" value="1"/>
</dbReference>
<dbReference type="InterPro" id="IPR001678">
    <property type="entry name" value="MeTrfase_RsmB-F_NOP2_dom"/>
</dbReference>
<evidence type="ECO:0000256" key="5">
    <source>
        <dbReference type="ARBA" id="ARBA00022884"/>
    </source>
</evidence>
<evidence type="ECO:0000313" key="9">
    <source>
        <dbReference type="Proteomes" id="UP000075606"/>
    </source>
</evidence>
<dbReference type="GO" id="GO:0008173">
    <property type="term" value="F:RNA methyltransferase activity"/>
    <property type="evidence" value="ECO:0007669"/>
    <property type="project" value="InterPro"/>
</dbReference>
<gene>
    <name evidence="8" type="ORF">AWW68_07325</name>
</gene>
<evidence type="ECO:0000256" key="1">
    <source>
        <dbReference type="ARBA" id="ARBA00022490"/>
    </source>
</evidence>
<dbReference type="RefSeq" id="WP_068219255.1">
    <property type="nucleotide sequence ID" value="NZ_CP139724.1"/>
</dbReference>
<reference evidence="8 9" key="1">
    <citation type="submission" date="2016-01" db="EMBL/GenBank/DDBJ databases">
        <title>Genome sequencing of Roseivirga spongicola UST030701-084.</title>
        <authorList>
            <person name="Selvaratnam C."/>
            <person name="Thevarajoo S."/>
            <person name="Goh K.M."/>
            <person name="Ee R."/>
            <person name="Chan K.-G."/>
            <person name="Chong C.S."/>
        </authorList>
    </citation>
    <scope>NUCLEOTIDE SEQUENCE [LARGE SCALE GENOMIC DNA]</scope>
    <source>
        <strain evidence="8 9">UST030701-084</strain>
    </source>
</reference>
<dbReference type="InterPro" id="IPR031341">
    <property type="entry name" value="Methyltr_RsmF_N"/>
</dbReference>
<name>A0A150XA78_9BACT</name>
<dbReference type="GO" id="GO:0001510">
    <property type="term" value="P:RNA methylation"/>
    <property type="evidence" value="ECO:0007669"/>
    <property type="project" value="InterPro"/>
</dbReference>
<dbReference type="OrthoDB" id="9810297at2"/>
<dbReference type="InterPro" id="IPR029063">
    <property type="entry name" value="SAM-dependent_MTases_sf"/>
</dbReference>
<comment type="similarity">
    <text evidence="6">Belongs to the class I-like SAM-binding methyltransferase superfamily. RsmB/NOP family.</text>
</comment>
<dbReference type="InterPro" id="IPR049560">
    <property type="entry name" value="MeTrfase_RsmB-F_NOP2_cat"/>
</dbReference>
<dbReference type="STRING" id="333140.AWW68_07325"/>
<feature type="binding site" evidence="6">
    <location>
        <position position="174"/>
    </location>
    <ligand>
        <name>S-adenosyl-L-methionine</name>
        <dbReference type="ChEBI" id="CHEBI:59789"/>
    </ligand>
</feature>
<dbReference type="Pfam" id="PF17125">
    <property type="entry name" value="Methyltr_RsmF_N"/>
    <property type="match status" value="1"/>
</dbReference>
<dbReference type="AlphaFoldDB" id="A0A150XA78"/>
<dbReference type="PANTHER" id="PTHR22807:SF30">
    <property type="entry name" value="28S RRNA (CYTOSINE(4447)-C(5))-METHYLTRANSFERASE-RELATED"/>
    <property type="match status" value="1"/>
</dbReference>
<protein>
    <recommendedName>
        <fullName evidence="7">SAM-dependent MTase RsmB/NOP-type domain-containing protein</fullName>
    </recommendedName>
</protein>
<evidence type="ECO:0000259" key="7">
    <source>
        <dbReference type="PROSITE" id="PS51686"/>
    </source>
</evidence>
<evidence type="ECO:0000256" key="3">
    <source>
        <dbReference type="ARBA" id="ARBA00022679"/>
    </source>
</evidence>
<dbReference type="InterPro" id="IPR027391">
    <property type="entry name" value="Nol1_Nop2_Fmu_2"/>
</dbReference>
<accession>A0A150XA78</accession>
<feature type="binding site" evidence="6">
    <location>
        <begin position="106"/>
        <end position="112"/>
    </location>
    <ligand>
        <name>S-adenosyl-L-methionine</name>
        <dbReference type="ChEBI" id="CHEBI:59789"/>
    </ligand>
</feature>
<sequence length="449" mass="50939">MIPAEFQSKIQELLPSEAEAFFQSLDTDSPTSIRFNPLKSYSSKLGGEKIPWADNGIYLSERPSFTLDSAFHAGAYYVQEASSMVLEEVLKQAVDLEEDIFALDLCAAPGGKSTHIQSLLSEGSLLVSNEVIKSRANILSENITKWGLPNTVITNNDPSHFDRLNIQFDVIVVDAPCSGEGLFRREPEAMNEWSPEAVKLCATRQQRILADIWPAIKPGGVLIYSTCTYNSLENEENLQWLNEQLDAEGISINLNNDWGFTETETNGIKGFHAYPHKVKGEGLFIAAVRKTEGREKKLRKQKKPMNFASRQEIDSIKPWLMNPEKFDFIKHNDLFIALPNHWKEVIHDINSNLYIISEGINIGRLKGKKLIPNEALAFSTELNLEKASTFELNLEETLNYLRKESFDFESMPNGWNLITYKGLGLGWANRIQQRVNNYYPTNWRIRISS</sequence>
<dbReference type="PROSITE" id="PS51686">
    <property type="entry name" value="SAM_MT_RSMB_NOP"/>
    <property type="match status" value="1"/>
</dbReference>
<evidence type="ECO:0000256" key="6">
    <source>
        <dbReference type="PROSITE-ProRule" id="PRU01023"/>
    </source>
</evidence>
<dbReference type="SUPFAM" id="SSF53335">
    <property type="entry name" value="S-adenosyl-L-methionine-dependent methyltransferases"/>
    <property type="match status" value="1"/>
</dbReference>
<feature type="domain" description="SAM-dependent MTase RsmB/NOP-type" evidence="7">
    <location>
        <begin position="1"/>
        <end position="291"/>
    </location>
</feature>
<keyword evidence="9" id="KW-1185">Reference proteome</keyword>
<dbReference type="InterPro" id="IPR023267">
    <property type="entry name" value="RCMT"/>
</dbReference>
<dbReference type="Proteomes" id="UP000075606">
    <property type="component" value="Unassembled WGS sequence"/>
</dbReference>
<feature type="binding site" evidence="6">
    <location>
        <position position="157"/>
    </location>
    <ligand>
        <name>S-adenosyl-L-methionine</name>
        <dbReference type="ChEBI" id="CHEBI:59789"/>
    </ligand>
</feature>
<dbReference type="PANTHER" id="PTHR22807">
    <property type="entry name" value="NOP2 YEAST -RELATED NOL1/NOP2/FMU SUN DOMAIN-CONTAINING"/>
    <property type="match status" value="1"/>
</dbReference>
<dbReference type="CDD" id="cd02440">
    <property type="entry name" value="AdoMet_MTases"/>
    <property type="match status" value="1"/>
</dbReference>
<feature type="active site" description="Nucleophile" evidence="6">
    <location>
        <position position="227"/>
    </location>
</feature>
<dbReference type="EMBL" id="LRPC01000012">
    <property type="protein sequence ID" value="KYG75639.1"/>
    <property type="molecule type" value="Genomic_DNA"/>
</dbReference>
<dbReference type="GO" id="GO:0003723">
    <property type="term" value="F:RNA binding"/>
    <property type="evidence" value="ECO:0007669"/>
    <property type="project" value="UniProtKB-UniRule"/>
</dbReference>
<comment type="caution">
    <text evidence="8">The sequence shown here is derived from an EMBL/GenBank/DDBJ whole genome shotgun (WGS) entry which is preliminary data.</text>
</comment>